<organism evidence="3 4">
    <name type="scientific">Rhizopus stolonifer</name>
    <name type="common">Rhizopus nigricans</name>
    <dbReference type="NCBI Taxonomy" id="4846"/>
    <lineage>
        <taxon>Eukaryota</taxon>
        <taxon>Fungi</taxon>
        <taxon>Fungi incertae sedis</taxon>
        <taxon>Mucoromycota</taxon>
        <taxon>Mucoromycotina</taxon>
        <taxon>Mucoromycetes</taxon>
        <taxon>Mucorales</taxon>
        <taxon>Mucorineae</taxon>
        <taxon>Rhizopodaceae</taxon>
        <taxon>Rhizopus</taxon>
    </lineage>
</organism>
<dbReference type="EMBL" id="PJQM01000120">
    <property type="protein sequence ID" value="RCI06606.1"/>
    <property type="molecule type" value="Genomic_DNA"/>
</dbReference>
<keyword evidence="4" id="KW-1185">Reference proteome</keyword>
<keyword evidence="2" id="KW-0472">Membrane</keyword>
<feature type="transmembrane region" description="Helical" evidence="2">
    <location>
        <begin position="61"/>
        <end position="80"/>
    </location>
</feature>
<comment type="caution">
    <text evidence="3">The sequence shown here is derived from an EMBL/GenBank/DDBJ whole genome shotgun (WGS) entry which is preliminary data.</text>
</comment>
<dbReference type="Proteomes" id="UP000253551">
    <property type="component" value="Unassembled WGS sequence"/>
</dbReference>
<dbReference type="AlphaFoldDB" id="A0A367KWN8"/>
<name>A0A367KWN8_RHIST</name>
<evidence type="ECO:0000256" key="2">
    <source>
        <dbReference type="SAM" id="Phobius"/>
    </source>
</evidence>
<reference evidence="3 4" key="1">
    <citation type="journal article" date="2018" name="G3 (Bethesda)">
        <title>Phylogenetic and Phylogenomic Definition of Rhizopus Species.</title>
        <authorList>
            <person name="Gryganskyi A.P."/>
            <person name="Golan J."/>
            <person name="Dolatabadi S."/>
            <person name="Mondo S."/>
            <person name="Robb S."/>
            <person name="Idnurm A."/>
            <person name="Muszewska A."/>
            <person name="Steczkiewicz K."/>
            <person name="Masonjones S."/>
            <person name="Liao H.L."/>
            <person name="Gajdeczka M.T."/>
            <person name="Anike F."/>
            <person name="Vuek A."/>
            <person name="Anishchenko I.M."/>
            <person name="Voigt K."/>
            <person name="de Hoog G.S."/>
            <person name="Smith M.E."/>
            <person name="Heitman J."/>
            <person name="Vilgalys R."/>
            <person name="Stajich J.E."/>
        </authorList>
    </citation>
    <scope>NUCLEOTIDE SEQUENCE [LARGE SCALE GENOMIC DNA]</scope>
    <source>
        <strain evidence="3 4">LSU 92-RS-03</strain>
    </source>
</reference>
<feature type="transmembrane region" description="Helical" evidence="2">
    <location>
        <begin position="86"/>
        <end position="105"/>
    </location>
</feature>
<feature type="compositionally biased region" description="Pro residues" evidence="1">
    <location>
        <begin position="227"/>
        <end position="237"/>
    </location>
</feature>
<feature type="region of interest" description="Disordered" evidence="1">
    <location>
        <begin position="202"/>
        <end position="237"/>
    </location>
</feature>
<dbReference type="OrthoDB" id="2431604at2759"/>
<accession>A0A367KWN8</accession>
<sequence>MTLASFPLIIKRWSKSRLHYGNYAQYGHLREYITEDVFLTRLDAIEHHVLAEFPQVWIETYLFIVAIVLVALAAAISIVARATDLSVWYPLLILLAPAIIAFFTTRRRNTYYTRLSQTLLKELNSQDVTRQIKWSFRRLKETDTAFDLALSPPITFYNINLVIDASQINTENELAQGGETLPAYDTSMMDIVLDMGPTTQEPRISAQRHPLPPAYDPSAIEMRSVQQPPPAYPTTTS</sequence>
<protein>
    <submittedName>
        <fullName evidence="3">Uncharacterized protein</fullName>
    </submittedName>
</protein>
<keyword evidence="2" id="KW-0812">Transmembrane</keyword>
<keyword evidence="2" id="KW-1133">Transmembrane helix</keyword>
<evidence type="ECO:0000313" key="4">
    <source>
        <dbReference type="Proteomes" id="UP000253551"/>
    </source>
</evidence>
<evidence type="ECO:0000313" key="3">
    <source>
        <dbReference type="EMBL" id="RCI06606.1"/>
    </source>
</evidence>
<gene>
    <name evidence="3" type="ORF">CU098_011814</name>
</gene>
<proteinExistence type="predicted"/>
<evidence type="ECO:0000256" key="1">
    <source>
        <dbReference type="SAM" id="MobiDB-lite"/>
    </source>
</evidence>